<comment type="caution">
    <text evidence="3">The sequence shown here is derived from an EMBL/GenBank/DDBJ whole genome shotgun (WGS) entry which is preliminary data.</text>
</comment>
<evidence type="ECO:0000259" key="2">
    <source>
        <dbReference type="PROSITE" id="PS51038"/>
    </source>
</evidence>
<reference evidence="3 4" key="1">
    <citation type="submission" date="2024-01" db="EMBL/GenBank/DDBJ databases">
        <title>The genomes of 5 underutilized Papilionoideae crops provide insights into root nodulation and disease resistanc.</title>
        <authorList>
            <person name="Jiang F."/>
        </authorList>
    </citation>
    <scope>NUCLEOTIDE SEQUENCE [LARGE SCALE GENOMIC DNA]</scope>
    <source>
        <strain evidence="3">DUOXIRENSHENG_FW03</strain>
        <tissue evidence="3">Leaves</tissue>
    </source>
</reference>
<dbReference type="Gene3D" id="2.30.30.490">
    <property type="match status" value="1"/>
</dbReference>
<dbReference type="PANTHER" id="PTHR46871">
    <property type="entry name" value="BROMO-ADJACENT HOMOLOGY (BAH) DOMAIN-CONTAINING PROTEIN"/>
    <property type="match status" value="1"/>
</dbReference>
<organism evidence="3 4">
    <name type="scientific">Psophocarpus tetragonolobus</name>
    <name type="common">Winged bean</name>
    <name type="synonym">Dolichos tetragonolobus</name>
    <dbReference type="NCBI Taxonomy" id="3891"/>
    <lineage>
        <taxon>Eukaryota</taxon>
        <taxon>Viridiplantae</taxon>
        <taxon>Streptophyta</taxon>
        <taxon>Embryophyta</taxon>
        <taxon>Tracheophyta</taxon>
        <taxon>Spermatophyta</taxon>
        <taxon>Magnoliopsida</taxon>
        <taxon>eudicotyledons</taxon>
        <taxon>Gunneridae</taxon>
        <taxon>Pentapetalae</taxon>
        <taxon>rosids</taxon>
        <taxon>fabids</taxon>
        <taxon>Fabales</taxon>
        <taxon>Fabaceae</taxon>
        <taxon>Papilionoideae</taxon>
        <taxon>50 kb inversion clade</taxon>
        <taxon>NPAAA clade</taxon>
        <taxon>indigoferoid/millettioid clade</taxon>
        <taxon>Phaseoleae</taxon>
        <taxon>Psophocarpus</taxon>
    </lineage>
</organism>
<dbReference type="Pfam" id="PF01426">
    <property type="entry name" value="BAH"/>
    <property type="match status" value="1"/>
</dbReference>
<evidence type="ECO:0000313" key="4">
    <source>
        <dbReference type="Proteomes" id="UP001386955"/>
    </source>
</evidence>
<name>A0AAN9XPX4_PSOTE</name>
<proteinExistence type="predicted"/>
<dbReference type="AlphaFoldDB" id="A0AAN9XPX4"/>
<protein>
    <recommendedName>
        <fullName evidence="2">BAH domain-containing protein</fullName>
    </recommendedName>
</protein>
<dbReference type="PANTHER" id="PTHR46871:SF1">
    <property type="entry name" value="BROMO-ADJACENT HOMOLOGY (BAH) DOMAIN-CONTAINING PROTEIN"/>
    <property type="match status" value="1"/>
</dbReference>
<dbReference type="Proteomes" id="UP001386955">
    <property type="component" value="Unassembled WGS sequence"/>
</dbReference>
<dbReference type="InterPro" id="IPR001025">
    <property type="entry name" value="BAH_dom"/>
</dbReference>
<feature type="compositionally biased region" description="Basic and acidic residues" evidence="1">
    <location>
        <begin position="23"/>
        <end position="37"/>
    </location>
</feature>
<feature type="domain" description="BAH" evidence="2">
    <location>
        <begin position="73"/>
        <end position="192"/>
    </location>
</feature>
<evidence type="ECO:0000313" key="3">
    <source>
        <dbReference type="EMBL" id="KAK7401515.1"/>
    </source>
</evidence>
<dbReference type="InterPro" id="IPR043151">
    <property type="entry name" value="BAH_sf"/>
</dbReference>
<sequence>MSGDEEEGLRKRKMLLEEDDDDKTTKYEEEKSKEAQKSHLPIENAKPIGKPIRVLGKGKGKKSHFEFFEFNGMKYTLEDSVIFMPAEEGKKPYTGIIKDITQGNDGYVSVKGQWFYHPEEAIKINGENWKPCDSRELFYSSHCDYVPAEAVMHKCVVHFVPKDKELPKRKDHPGFIVQKMYDNVERKLWNLGDVDSKDIRKKEIDVLIQKTLQRIGEAVGDGENQMENEKNLIKE</sequence>
<evidence type="ECO:0000256" key="1">
    <source>
        <dbReference type="SAM" id="MobiDB-lite"/>
    </source>
</evidence>
<dbReference type="PROSITE" id="PS51038">
    <property type="entry name" value="BAH"/>
    <property type="match status" value="1"/>
</dbReference>
<feature type="region of interest" description="Disordered" evidence="1">
    <location>
        <begin position="1"/>
        <end position="43"/>
    </location>
</feature>
<keyword evidence="4" id="KW-1185">Reference proteome</keyword>
<gene>
    <name evidence="3" type="ORF">VNO78_13060</name>
</gene>
<dbReference type="SMART" id="SM00439">
    <property type="entry name" value="BAH"/>
    <property type="match status" value="1"/>
</dbReference>
<accession>A0AAN9XPX4</accession>
<dbReference type="GO" id="GO:0003682">
    <property type="term" value="F:chromatin binding"/>
    <property type="evidence" value="ECO:0007669"/>
    <property type="project" value="InterPro"/>
</dbReference>
<dbReference type="EMBL" id="JAYMYS010000003">
    <property type="protein sequence ID" value="KAK7401515.1"/>
    <property type="molecule type" value="Genomic_DNA"/>
</dbReference>